<dbReference type="PROSITE" id="PS51085">
    <property type="entry name" value="2FE2S_FER_2"/>
    <property type="match status" value="1"/>
</dbReference>
<evidence type="ECO:0000256" key="5">
    <source>
        <dbReference type="ARBA" id="ARBA00023002"/>
    </source>
</evidence>
<dbReference type="STRING" id="530584.SAMN05421630_1011229"/>
<evidence type="ECO:0000256" key="2">
    <source>
        <dbReference type="ARBA" id="ARBA00022630"/>
    </source>
</evidence>
<evidence type="ECO:0000313" key="9">
    <source>
        <dbReference type="Proteomes" id="UP000199494"/>
    </source>
</evidence>
<dbReference type="SUPFAM" id="SSF52343">
    <property type="entry name" value="Ferredoxin reductase-like, C-terminal NADP-linked domain"/>
    <property type="match status" value="1"/>
</dbReference>
<dbReference type="KEGG" id="pmad:BAY61_14245"/>
<dbReference type="SUPFAM" id="SSF54292">
    <property type="entry name" value="2Fe-2S ferredoxin-like"/>
    <property type="match status" value="1"/>
</dbReference>
<dbReference type="InterPro" id="IPR050415">
    <property type="entry name" value="MRET"/>
</dbReference>
<organism evidence="8 9">
    <name type="scientific">Prauserella marina</name>
    <dbReference type="NCBI Taxonomy" id="530584"/>
    <lineage>
        <taxon>Bacteria</taxon>
        <taxon>Bacillati</taxon>
        <taxon>Actinomycetota</taxon>
        <taxon>Actinomycetes</taxon>
        <taxon>Pseudonocardiales</taxon>
        <taxon>Pseudonocardiaceae</taxon>
        <taxon>Prauserella</taxon>
    </lineage>
</organism>
<dbReference type="RefSeq" id="WP_091798186.1">
    <property type="nucleotide sequence ID" value="NZ_CP016353.1"/>
</dbReference>
<dbReference type="Gene3D" id="2.40.30.10">
    <property type="entry name" value="Translation factors"/>
    <property type="match status" value="1"/>
</dbReference>
<dbReference type="PANTHER" id="PTHR47354:SF1">
    <property type="entry name" value="CARNITINE MONOOXYGENASE REDUCTASE SUBUNIT"/>
    <property type="match status" value="1"/>
</dbReference>
<dbReference type="CDD" id="cd06185">
    <property type="entry name" value="PDR_like"/>
    <property type="match status" value="1"/>
</dbReference>
<evidence type="ECO:0000256" key="4">
    <source>
        <dbReference type="ARBA" id="ARBA00022723"/>
    </source>
</evidence>
<evidence type="ECO:0000256" key="3">
    <source>
        <dbReference type="ARBA" id="ARBA00022714"/>
    </source>
</evidence>
<accession>A0A222VPY4</accession>
<dbReference type="GO" id="GO:0046872">
    <property type="term" value="F:metal ion binding"/>
    <property type="evidence" value="ECO:0007669"/>
    <property type="project" value="UniProtKB-KW"/>
</dbReference>
<keyword evidence="6" id="KW-0408">Iron</keyword>
<dbReference type="AlphaFoldDB" id="A0A222VPY4"/>
<dbReference type="InterPro" id="IPR006058">
    <property type="entry name" value="2Fe2S_fd_BS"/>
</dbReference>
<keyword evidence="3" id="KW-0001">2Fe-2S</keyword>
<dbReference type="Gene3D" id="3.40.50.80">
    <property type="entry name" value="Nucleotide-binding domain of ferredoxin-NADP reductase (FNR) module"/>
    <property type="match status" value="1"/>
</dbReference>
<dbReference type="InterPro" id="IPR017927">
    <property type="entry name" value="FAD-bd_FR_type"/>
</dbReference>
<dbReference type="OrthoDB" id="3807506at2"/>
<dbReference type="PROSITE" id="PS00197">
    <property type="entry name" value="2FE2S_FER_1"/>
    <property type="match status" value="1"/>
</dbReference>
<reference evidence="8 9" key="1">
    <citation type="submission" date="2016-10" db="EMBL/GenBank/DDBJ databases">
        <authorList>
            <person name="de Groot N.N."/>
        </authorList>
    </citation>
    <scope>NUCLEOTIDE SEQUENCE [LARGE SCALE GENOMIC DNA]</scope>
    <source>
        <strain evidence="8 9">CGMCC 4.5506</strain>
    </source>
</reference>
<dbReference type="GO" id="GO:0016491">
    <property type="term" value="F:oxidoreductase activity"/>
    <property type="evidence" value="ECO:0007669"/>
    <property type="project" value="UniProtKB-KW"/>
</dbReference>
<dbReference type="PANTHER" id="PTHR47354">
    <property type="entry name" value="NADH OXIDOREDUCTASE HCR"/>
    <property type="match status" value="1"/>
</dbReference>
<evidence type="ECO:0000256" key="7">
    <source>
        <dbReference type="ARBA" id="ARBA00023014"/>
    </source>
</evidence>
<dbReference type="PROSITE" id="PS51384">
    <property type="entry name" value="FAD_FR"/>
    <property type="match status" value="1"/>
</dbReference>
<dbReference type="InterPro" id="IPR012675">
    <property type="entry name" value="Beta-grasp_dom_sf"/>
</dbReference>
<dbReference type="InterPro" id="IPR001041">
    <property type="entry name" value="2Fe-2S_ferredoxin-type"/>
</dbReference>
<dbReference type="CDD" id="cd00207">
    <property type="entry name" value="fer2"/>
    <property type="match status" value="1"/>
</dbReference>
<keyword evidence="8" id="KW-0808">Transferase</keyword>
<evidence type="ECO:0000256" key="6">
    <source>
        <dbReference type="ARBA" id="ARBA00023004"/>
    </source>
</evidence>
<dbReference type="PRINTS" id="PR00409">
    <property type="entry name" value="PHDIOXRDTASE"/>
</dbReference>
<dbReference type="SUPFAM" id="SSF63380">
    <property type="entry name" value="Riboflavin synthase domain-like"/>
    <property type="match status" value="1"/>
</dbReference>
<dbReference type="GO" id="GO:0008168">
    <property type="term" value="F:methyltransferase activity"/>
    <property type="evidence" value="ECO:0007669"/>
    <property type="project" value="UniProtKB-KW"/>
</dbReference>
<keyword evidence="7" id="KW-0411">Iron-sulfur</keyword>
<dbReference type="InterPro" id="IPR039261">
    <property type="entry name" value="FNR_nucleotide-bd"/>
</dbReference>
<dbReference type="GO" id="GO:0051537">
    <property type="term" value="F:2 iron, 2 sulfur cluster binding"/>
    <property type="evidence" value="ECO:0007669"/>
    <property type="project" value="UniProtKB-KW"/>
</dbReference>
<evidence type="ECO:0000313" key="8">
    <source>
        <dbReference type="EMBL" id="SDC30542.1"/>
    </source>
</evidence>
<name>A0A222VPY4_9PSEU</name>
<evidence type="ECO:0000256" key="1">
    <source>
        <dbReference type="ARBA" id="ARBA00001974"/>
    </source>
</evidence>
<proteinExistence type="predicted"/>
<gene>
    <name evidence="8" type="ORF">SAMN05421630_1011229</name>
</gene>
<sequence length="317" mass="33863">MRTVKVTEIVVEAEDVRTYRLAPADGGPVEPFEPGAHIDVVAPRGGTRQYSLCGAPGEDSQLIAVKRERPSRGGSESLHEQVAVGDELVVSAPRNLFAIAAEASRHVLLAAGIGITPLLAMAHRLLADGADFTLHYFASSAERAAFTGTLGAPEFEGNARFHFGVDRETQLAILGTALSPVESGLDGTHVYACGPKGFLARVGELAGERAIADRLHVEHFQPLEPAERTGDEFELELDTGEVFPVAAGQSIVDVLEDNGYDIETSCREGICGTCVLDVLEGSPEHRDNCLSRKEKEAGDRIAACVSRSRTPRLVVEL</sequence>
<keyword evidence="5" id="KW-0560">Oxidoreductase</keyword>
<dbReference type="Pfam" id="PF00111">
    <property type="entry name" value="Fer2"/>
    <property type="match status" value="1"/>
</dbReference>
<dbReference type="EMBL" id="FMZE01000001">
    <property type="protein sequence ID" value="SDC30542.1"/>
    <property type="molecule type" value="Genomic_DNA"/>
</dbReference>
<dbReference type="GO" id="GO:0032259">
    <property type="term" value="P:methylation"/>
    <property type="evidence" value="ECO:0007669"/>
    <property type="project" value="UniProtKB-KW"/>
</dbReference>
<keyword evidence="2" id="KW-0285">Flavoprotein</keyword>
<dbReference type="InterPro" id="IPR017938">
    <property type="entry name" value="Riboflavin_synthase-like_b-brl"/>
</dbReference>
<dbReference type="Gene3D" id="3.10.20.30">
    <property type="match status" value="1"/>
</dbReference>
<comment type="cofactor">
    <cofactor evidence="1">
        <name>FAD</name>
        <dbReference type="ChEBI" id="CHEBI:57692"/>
    </cofactor>
</comment>
<keyword evidence="9" id="KW-1185">Reference proteome</keyword>
<protein>
    <submittedName>
        <fullName evidence="8">Vanillate O-demethylase ferredoxin subunit</fullName>
    </submittedName>
</protein>
<dbReference type="InterPro" id="IPR036010">
    <property type="entry name" value="2Fe-2S_ferredoxin-like_sf"/>
</dbReference>
<keyword evidence="4" id="KW-0479">Metal-binding</keyword>
<keyword evidence="8" id="KW-0489">Methyltransferase</keyword>
<dbReference type="Proteomes" id="UP000199494">
    <property type="component" value="Unassembled WGS sequence"/>
</dbReference>